<keyword evidence="2" id="KW-1185">Reference proteome</keyword>
<organism evidence="1 2">
    <name type="scientific">Teratosphaeria nubilosa</name>
    <dbReference type="NCBI Taxonomy" id="161662"/>
    <lineage>
        <taxon>Eukaryota</taxon>
        <taxon>Fungi</taxon>
        <taxon>Dikarya</taxon>
        <taxon>Ascomycota</taxon>
        <taxon>Pezizomycotina</taxon>
        <taxon>Dothideomycetes</taxon>
        <taxon>Dothideomycetidae</taxon>
        <taxon>Mycosphaerellales</taxon>
        <taxon>Teratosphaeriaceae</taxon>
        <taxon>Teratosphaeria</taxon>
    </lineage>
</organism>
<sequence>MMHSGSLRILYLDDPDYVSDVGKDNQMFREMCLDCVSSSSWPSPWIILMVAAGRQKSIQTLTWLRILRLFTEHRHLGDGPRLSRRAQKLANTMFNTLYGYCPSLKAIVIDLRSEHRGCDDCGAAIHSDTFCYLRELRIDILGKTTATACAVSMKDMKRYISPCEILYDDHEPRVRELL</sequence>
<accession>A0A6G1L5A6</accession>
<evidence type="ECO:0000313" key="1">
    <source>
        <dbReference type="EMBL" id="KAF2767762.1"/>
    </source>
</evidence>
<proteinExistence type="predicted"/>
<reference evidence="1" key="1">
    <citation type="journal article" date="2020" name="Stud. Mycol.">
        <title>101 Dothideomycetes genomes: a test case for predicting lifestyles and emergence of pathogens.</title>
        <authorList>
            <person name="Haridas S."/>
            <person name="Albert R."/>
            <person name="Binder M."/>
            <person name="Bloem J."/>
            <person name="Labutti K."/>
            <person name="Salamov A."/>
            <person name="Andreopoulos B."/>
            <person name="Baker S."/>
            <person name="Barry K."/>
            <person name="Bills G."/>
            <person name="Bluhm B."/>
            <person name="Cannon C."/>
            <person name="Castanera R."/>
            <person name="Culley D."/>
            <person name="Daum C."/>
            <person name="Ezra D."/>
            <person name="Gonzalez J."/>
            <person name="Henrissat B."/>
            <person name="Kuo A."/>
            <person name="Liang C."/>
            <person name="Lipzen A."/>
            <person name="Lutzoni F."/>
            <person name="Magnuson J."/>
            <person name="Mondo S."/>
            <person name="Nolan M."/>
            <person name="Ohm R."/>
            <person name="Pangilinan J."/>
            <person name="Park H.-J."/>
            <person name="Ramirez L."/>
            <person name="Alfaro M."/>
            <person name="Sun H."/>
            <person name="Tritt A."/>
            <person name="Yoshinaga Y."/>
            <person name="Zwiers L.-H."/>
            <person name="Turgeon B."/>
            <person name="Goodwin S."/>
            <person name="Spatafora J."/>
            <person name="Crous P."/>
            <person name="Grigoriev I."/>
        </authorList>
    </citation>
    <scope>NUCLEOTIDE SEQUENCE</scope>
    <source>
        <strain evidence="1">CBS 116005</strain>
    </source>
</reference>
<dbReference type="Proteomes" id="UP000799436">
    <property type="component" value="Unassembled WGS sequence"/>
</dbReference>
<dbReference type="EMBL" id="ML995852">
    <property type="protein sequence ID" value="KAF2767762.1"/>
    <property type="molecule type" value="Genomic_DNA"/>
</dbReference>
<gene>
    <name evidence="1" type="ORF">EJ03DRAFT_142893</name>
</gene>
<dbReference type="OrthoDB" id="10594409at2759"/>
<evidence type="ECO:0000313" key="2">
    <source>
        <dbReference type="Proteomes" id="UP000799436"/>
    </source>
</evidence>
<protein>
    <submittedName>
        <fullName evidence="1">Uncharacterized protein</fullName>
    </submittedName>
</protein>
<dbReference type="AlphaFoldDB" id="A0A6G1L5A6"/>
<name>A0A6G1L5A6_9PEZI</name>